<evidence type="ECO:0000313" key="1">
    <source>
        <dbReference type="EMBL" id="CAT05205.1"/>
    </source>
</evidence>
<sequence>MFEFKPIKDLQDHKKRKFDRDANIVKKLEEFVAFLKPKLNEVQQSIFEQIKPVKPVFYTRKGKNVKFTHNGKTYGSDDKDNVEIFTPRHAILKMYKISDKEVLDFTKTFLEPCAGVGNFTVVLFYLRAKNIRPDKIFWYNFLILISNIYSMDVNLNLVKEHINRLFYNLCLFVNRAPKVYYDLVKIILCLNNVWGSFNLTPAFAEYSKYKQGKANQFELFNKEFPVGYYMPFDYKIWFNQDVNNDNWEHLLKDAKPIAFLDWKNLIIHFLGEFKNDK</sequence>
<dbReference type="InterPro" id="IPR029063">
    <property type="entry name" value="SAM-dependent_MTases_sf"/>
</dbReference>
<reference evidence="2" key="1">
    <citation type="journal article" date="2009" name="BMC Bioinformatics">
        <title>The Mycoplasma conjunctivae genome sequencing, annotation and analysis.</title>
        <authorList>
            <person name="Calderon-Copete S.P."/>
            <person name="Wigger G."/>
            <person name="Wunderlin C."/>
            <person name="Schmidheini T."/>
            <person name="Frey J."/>
            <person name="Quail M.A."/>
            <person name="Falquet L."/>
        </authorList>
    </citation>
    <scope>NUCLEOTIDE SEQUENCE [LARGE SCALE GENOMIC DNA]</scope>
    <source>
        <strain evidence="2">ATCC 25834 / NCTC 10147 / HRC/581</strain>
    </source>
</reference>
<organism evidence="1 2">
    <name type="scientific">Mesomycoplasma conjunctivae (strain ATCC 25834 / NCTC 10147 / HRC/581)</name>
    <name type="common">Mycoplasma conjunctivae</name>
    <dbReference type="NCBI Taxonomy" id="572263"/>
    <lineage>
        <taxon>Bacteria</taxon>
        <taxon>Bacillati</taxon>
        <taxon>Mycoplasmatota</taxon>
        <taxon>Mycoplasmoidales</taxon>
        <taxon>Metamycoplasmataceae</taxon>
        <taxon>Mesomycoplasma</taxon>
    </lineage>
</organism>
<gene>
    <name evidence="1" type="ordered locus">MCJ_005000</name>
</gene>
<keyword evidence="2" id="KW-1185">Reference proteome</keyword>
<dbReference type="Proteomes" id="UP000001491">
    <property type="component" value="Chromosome"/>
</dbReference>
<dbReference type="KEGG" id="mco:MCJ_005000"/>
<evidence type="ECO:0000313" key="2">
    <source>
        <dbReference type="Proteomes" id="UP000001491"/>
    </source>
</evidence>
<accession>C5J6U2</accession>
<dbReference type="AlphaFoldDB" id="C5J6U2"/>
<name>C5J6U2_MESCH</name>
<protein>
    <submittedName>
        <fullName evidence="1">Uncharacterized protein</fullName>
    </submittedName>
</protein>
<dbReference type="SUPFAM" id="SSF53335">
    <property type="entry name" value="S-adenosyl-L-methionine-dependent methyltransferases"/>
    <property type="match status" value="1"/>
</dbReference>
<dbReference type="EMBL" id="FM864216">
    <property type="protein sequence ID" value="CAT05205.1"/>
    <property type="molecule type" value="Genomic_DNA"/>
</dbReference>
<proteinExistence type="predicted"/>
<dbReference type="HOGENOM" id="CLU_1004068_0_0_14"/>